<dbReference type="Proteomes" id="UP000256900">
    <property type="component" value="Unassembled WGS sequence"/>
</dbReference>
<feature type="chain" id="PRO_5017566360" evidence="1">
    <location>
        <begin position="24"/>
        <end position="140"/>
    </location>
</feature>
<protein>
    <submittedName>
        <fullName evidence="2">Uncharacterized protein</fullName>
    </submittedName>
</protein>
<keyword evidence="1" id="KW-0732">Signal</keyword>
<dbReference type="RefSeq" id="WP_115836018.1">
    <property type="nucleotide sequence ID" value="NZ_CP025086.1"/>
</dbReference>
<dbReference type="EMBL" id="QUMO01000002">
    <property type="protein sequence ID" value="REF87874.1"/>
    <property type="molecule type" value="Genomic_DNA"/>
</dbReference>
<evidence type="ECO:0000256" key="1">
    <source>
        <dbReference type="SAM" id="SignalP"/>
    </source>
</evidence>
<comment type="caution">
    <text evidence="2">The sequence shown here is derived from an EMBL/GenBank/DDBJ whole genome shotgun (WGS) entry which is preliminary data.</text>
</comment>
<evidence type="ECO:0000313" key="3">
    <source>
        <dbReference type="Proteomes" id="UP000256900"/>
    </source>
</evidence>
<reference evidence="2 3" key="1">
    <citation type="submission" date="2018-08" db="EMBL/GenBank/DDBJ databases">
        <title>Genomic Encyclopedia of Type Strains, Phase IV (KMG-IV): sequencing the most valuable type-strain genomes for metagenomic binning, comparative biology and taxonomic classification.</title>
        <authorList>
            <person name="Goeker M."/>
        </authorList>
    </citation>
    <scope>NUCLEOTIDE SEQUENCE [LARGE SCALE GENOMIC DNA]</scope>
    <source>
        <strain evidence="2 3">BW863</strain>
    </source>
</reference>
<organism evidence="2 3">
    <name type="scientific">Methylovirgula ligni</name>
    <dbReference type="NCBI Taxonomy" id="569860"/>
    <lineage>
        <taxon>Bacteria</taxon>
        <taxon>Pseudomonadati</taxon>
        <taxon>Pseudomonadota</taxon>
        <taxon>Alphaproteobacteria</taxon>
        <taxon>Hyphomicrobiales</taxon>
        <taxon>Beijerinckiaceae</taxon>
        <taxon>Methylovirgula</taxon>
    </lineage>
</organism>
<evidence type="ECO:0000313" key="2">
    <source>
        <dbReference type="EMBL" id="REF87874.1"/>
    </source>
</evidence>
<proteinExistence type="predicted"/>
<sequence length="140" mass="15324">MRLGVFLLGLAGLSLTAPGPLSATPGFVVLSAPRGFKVLGTVENFQPGHWHRHFYGATAEDAALLTGGFDAAQDYSAPPPDEPVPPYQPYSPPDYYPAYYAPPPHYCFRPLVIHLVPERHTGRLPRVIYGTRPLNCPDLE</sequence>
<name>A0A3D9YYP0_9HYPH</name>
<accession>A0A3D9YYP0</accession>
<dbReference type="AlphaFoldDB" id="A0A3D9YYP0"/>
<gene>
    <name evidence="2" type="ORF">DES32_1507</name>
</gene>
<keyword evidence="3" id="KW-1185">Reference proteome</keyword>
<feature type="signal peptide" evidence="1">
    <location>
        <begin position="1"/>
        <end position="23"/>
    </location>
</feature>